<dbReference type="WBParaSite" id="JU765_v2.g10373.t1">
    <property type="protein sequence ID" value="JU765_v2.g10373.t1"/>
    <property type="gene ID" value="JU765_v2.g10373"/>
</dbReference>
<organism evidence="1 2">
    <name type="scientific">Panagrolaimus sp. JU765</name>
    <dbReference type="NCBI Taxonomy" id="591449"/>
    <lineage>
        <taxon>Eukaryota</taxon>
        <taxon>Metazoa</taxon>
        <taxon>Ecdysozoa</taxon>
        <taxon>Nematoda</taxon>
        <taxon>Chromadorea</taxon>
        <taxon>Rhabditida</taxon>
        <taxon>Tylenchina</taxon>
        <taxon>Panagrolaimomorpha</taxon>
        <taxon>Panagrolaimoidea</taxon>
        <taxon>Panagrolaimidae</taxon>
        <taxon>Panagrolaimus</taxon>
    </lineage>
</organism>
<proteinExistence type="predicted"/>
<protein>
    <submittedName>
        <fullName evidence="2">Uncharacterized protein</fullName>
    </submittedName>
</protein>
<sequence>MDDPHRKPPDAVAIYVSDTRDQGLYYVVYNLKTRKSWNRVTIRSSLDYGWEENWDIVAEILGKKFPSNVVKSLVFTLPYPIDNLLEYSGYKKLAINYGYENLHPLSDLTSYLTTELLLAKRKGKNYKIGDHVIIGKYVILTETTMAGELYLLKKHKIGWDIVKDAYVSYSTFNADYAIRDFETLLKNSQVNFDQVAFFILKFHPPMDESPDVEAIVKEAIPFNKLVLNPSSDVEHWILNADYSEIAGEYLAKVYAGEEYFKDYVCFVGNVFKEKFELQAGTSTFVVPIQFKRLPCTITMNIWFKTFEGIKLSSSMRHIDGGATEKSYYLENKAGIFSKFTTVIFTMDETKAFLCKIISNDVEKILLFENPRQFTPKDDRPKFIFGEDYCSVNYHKDGLLRRLKDANGNVQIPFKISFDKEIYIGEAADEHPEFLMPKIDLKTIFNPCLSKQLESLEKYSFLDKNKEHNVKLNTVEGCRRLKLLEIYAVFIKSILKLLEETMGNPAENIYLNFVRQTHQV</sequence>
<accession>A0AC34PVP5</accession>
<evidence type="ECO:0000313" key="2">
    <source>
        <dbReference type="WBParaSite" id="JU765_v2.g10373.t1"/>
    </source>
</evidence>
<dbReference type="Proteomes" id="UP000887576">
    <property type="component" value="Unplaced"/>
</dbReference>
<name>A0AC34PVP5_9BILA</name>
<reference evidence="2" key="1">
    <citation type="submission" date="2022-11" db="UniProtKB">
        <authorList>
            <consortium name="WormBaseParasite"/>
        </authorList>
    </citation>
    <scope>IDENTIFICATION</scope>
</reference>
<evidence type="ECO:0000313" key="1">
    <source>
        <dbReference type="Proteomes" id="UP000887576"/>
    </source>
</evidence>